<reference evidence="1 2" key="1">
    <citation type="submission" date="2016-10" db="EMBL/GenBank/DDBJ databases">
        <title>Genome sequence of the ascomycete fungus Penicillium subrubescens.</title>
        <authorList>
            <person name="De Vries R.P."/>
            <person name="Peng M."/>
            <person name="Dilokpimol A."/>
            <person name="Hilden K."/>
            <person name="Makela M.R."/>
            <person name="Grigoriev I."/>
            <person name="Riley R."/>
            <person name="Granchi Z."/>
        </authorList>
    </citation>
    <scope>NUCLEOTIDE SEQUENCE [LARGE SCALE GENOMIC DNA]</scope>
    <source>
        <strain evidence="1 2">CBS 132785</strain>
    </source>
</reference>
<evidence type="ECO:0000313" key="1">
    <source>
        <dbReference type="EMBL" id="OKP13414.1"/>
    </source>
</evidence>
<comment type="caution">
    <text evidence="1">The sequence shown here is derived from an EMBL/GenBank/DDBJ whole genome shotgun (WGS) entry which is preliminary data.</text>
</comment>
<keyword evidence="2" id="KW-1185">Reference proteome</keyword>
<dbReference type="EMBL" id="MNBE01000128">
    <property type="protein sequence ID" value="OKP13414.1"/>
    <property type="molecule type" value="Genomic_DNA"/>
</dbReference>
<accession>A0A1Q5ULS7</accession>
<organism evidence="1 2">
    <name type="scientific">Penicillium subrubescens</name>
    <dbReference type="NCBI Taxonomy" id="1316194"/>
    <lineage>
        <taxon>Eukaryota</taxon>
        <taxon>Fungi</taxon>
        <taxon>Dikarya</taxon>
        <taxon>Ascomycota</taxon>
        <taxon>Pezizomycotina</taxon>
        <taxon>Eurotiomycetes</taxon>
        <taxon>Eurotiomycetidae</taxon>
        <taxon>Eurotiales</taxon>
        <taxon>Aspergillaceae</taxon>
        <taxon>Penicillium</taxon>
    </lineage>
</organism>
<dbReference type="Proteomes" id="UP000186955">
    <property type="component" value="Unassembled WGS sequence"/>
</dbReference>
<sequence length="87" mass="9218">MREARRAGPVKMQGDKELETMKISPSFVGAAVAVAGQDPAVRGNGRGVATLLCSVHAPGISQLADRPHVPCGEAIPENERAVWEWGQ</sequence>
<dbReference type="AlphaFoldDB" id="A0A1Q5ULS7"/>
<name>A0A1Q5ULS7_9EURO</name>
<evidence type="ECO:0000313" key="2">
    <source>
        <dbReference type="Proteomes" id="UP000186955"/>
    </source>
</evidence>
<proteinExistence type="predicted"/>
<protein>
    <submittedName>
        <fullName evidence="1">Uncharacterized protein</fullName>
    </submittedName>
</protein>
<gene>
    <name evidence="1" type="ORF">PENSUB_605</name>
</gene>